<dbReference type="Proteomes" id="UP001324993">
    <property type="component" value="Chromosome"/>
</dbReference>
<dbReference type="SUPFAM" id="SSF48452">
    <property type="entry name" value="TPR-like"/>
    <property type="match status" value="1"/>
</dbReference>
<evidence type="ECO:0000313" key="1">
    <source>
        <dbReference type="EMBL" id="WPJ96821.1"/>
    </source>
</evidence>
<dbReference type="EMBL" id="CP138858">
    <property type="protein sequence ID" value="WPJ96821.1"/>
    <property type="molecule type" value="Genomic_DNA"/>
</dbReference>
<organism evidence="1 2">
    <name type="scientific">Coraliomargarita algicola</name>
    <dbReference type="NCBI Taxonomy" id="3092156"/>
    <lineage>
        <taxon>Bacteria</taxon>
        <taxon>Pseudomonadati</taxon>
        <taxon>Verrucomicrobiota</taxon>
        <taxon>Opitutia</taxon>
        <taxon>Puniceicoccales</taxon>
        <taxon>Coraliomargaritaceae</taxon>
        <taxon>Coraliomargarita</taxon>
    </lineage>
</organism>
<name>A0ABZ0RKT1_9BACT</name>
<gene>
    <name evidence="1" type="ORF">SH580_03765</name>
</gene>
<proteinExistence type="predicted"/>
<evidence type="ECO:0000313" key="2">
    <source>
        <dbReference type="Proteomes" id="UP001324993"/>
    </source>
</evidence>
<dbReference type="Gene3D" id="1.25.40.10">
    <property type="entry name" value="Tetratricopeptide repeat domain"/>
    <property type="match status" value="1"/>
</dbReference>
<dbReference type="InterPro" id="IPR011990">
    <property type="entry name" value="TPR-like_helical_dom_sf"/>
</dbReference>
<reference evidence="1 2" key="1">
    <citation type="submission" date="2023-11" db="EMBL/GenBank/DDBJ databases">
        <title>Coraliomargarita sp. nov., isolated from marine algae.</title>
        <authorList>
            <person name="Lee J.K."/>
            <person name="Baek J.H."/>
            <person name="Kim J.M."/>
            <person name="Choi D.G."/>
            <person name="Jeon C.O."/>
        </authorList>
    </citation>
    <scope>NUCLEOTIDE SEQUENCE [LARGE SCALE GENOMIC DNA]</scope>
    <source>
        <strain evidence="1 2">J2-16</strain>
    </source>
</reference>
<keyword evidence="2" id="KW-1185">Reference proteome</keyword>
<evidence type="ECO:0008006" key="3">
    <source>
        <dbReference type="Google" id="ProtNLM"/>
    </source>
</evidence>
<protein>
    <recommendedName>
        <fullName evidence="3">Tetratricopeptide repeat protein</fullName>
    </recommendedName>
</protein>
<sequence length="650" mass="73305">MLKRILPFFCLAVVLIGATAFGVYAYLKWEANARLEAWEVIYQDAATLLEQGQSVEALELLNSHFNPQQAGAAQQNWPRLMVQAAIESHAYLQLESLVGKYPAVLLENESAALWWMRAQMHLDAPEPAQKLKQEWPEERRQQPLRWRLLYADELARAGDVEGALEELKSWQGQGNHEVNRQVRIALLSGSDNAAILEALNTAYAAMPRSAELRAMSAEFLERMGNMTQARRHYIAAFLLEPKNPLYGHLLANFYLRSAALPQAIQTWRDSYIASGDQRAWWEIWFWERVTRPRGEALEPAFGEWWGTITQTLAETPDDVFLSADFLDDHLRSPAILSNSEAYYWLWCLERIREREEAAALAVLRSMPTGNYAVAPELKACLIALLEWRVEGKWPRGVVFDDNPRVHRWLRFLQTYRPTLSPNADQPLSRMESFLASDYAIGSLLLANGWMAAADRIWSGPVPEALYIGEPALNWLPYADTKSQAALYGSAVGLKHSQAYPEDIAVQGLSGELLLLEGQIEAGLAQLGRVMDTAGAVGYRAAYLAALAALEQQDWTYLDEIFSKRKDLSEATSGKELLARAALAKGKLDDAERIYDSLGADSVEGCVFRYRSALDRNDYESARKVLNVLLRLAPNEPIFRDWLNELNTADE</sequence>
<accession>A0ABZ0RKT1</accession>
<dbReference type="RefSeq" id="WP_319833678.1">
    <property type="nucleotide sequence ID" value="NZ_CP138858.1"/>
</dbReference>